<gene>
    <name evidence="2" type="ORF">LCGC14_1623580</name>
</gene>
<sequence length="39" mass="4205">MTHMEKAIAIYDHEIGKARLHGFLVGLVVGALAILALCE</sequence>
<keyword evidence="1" id="KW-0472">Membrane</keyword>
<protein>
    <submittedName>
        <fullName evidence="2">Uncharacterized protein</fullName>
    </submittedName>
</protein>
<comment type="caution">
    <text evidence="2">The sequence shown here is derived from an EMBL/GenBank/DDBJ whole genome shotgun (WGS) entry which is preliminary data.</text>
</comment>
<dbReference type="EMBL" id="LAZR01013299">
    <property type="protein sequence ID" value="KKM22607.1"/>
    <property type="molecule type" value="Genomic_DNA"/>
</dbReference>
<keyword evidence="1" id="KW-0812">Transmembrane</keyword>
<name>A0A0F9I501_9ZZZZ</name>
<keyword evidence="1" id="KW-1133">Transmembrane helix</keyword>
<evidence type="ECO:0000256" key="1">
    <source>
        <dbReference type="SAM" id="Phobius"/>
    </source>
</evidence>
<proteinExistence type="predicted"/>
<accession>A0A0F9I501</accession>
<feature type="transmembrane region" description="Helical" evidence="1">
    <location>
        <begin position="20"/>
        <end position="38"/>
    </location>
</feature>
<reference evidence="2" key="1">
    <citation type="journal article" date="2015" name="Nature">
        <title>Complex archaea that bridge the gap between prokaryotes and eukaryotes.</title>
        <authorList>
            <person name="Spang A."/>
            <person name="Saw J.H."/>
            <person name="Jorgensen S.L."/>
            <person name="Zaremba-Niedzwiedzka K."/>
            <person name="Martijn J."/>
            <person name="Lind A.E."/>
            <person name="van Eijk R."/>
            <person name="Schleper C."/>
            <person name="Guy L."/>
            <person name="Ettema T.J."/>
        </authorList>
    </citation>
    <scope>NUCLEOTIDE SEQUENCE</scope>
</reference>
<dbReference type="AlphaFoldDB" id="A0A0F9I501"/>
<organism evidence="2">
    <name type="scientific">marine sediment metagenome</name>
    <dbReference type="NCBI Taxonomy" id="412755"/>
    <lineage>
        <taxon>unclassified sequences</taxon>
        <taxon>metagenomes</taxon>
        <taxon>ecological metagenomes</taxon>
    </lineage>
</organism>
<evidence type="ECO:0000313" key="2">
    <source>
        <dbReference type="EMBL" id="KKM22607.1"/>
    </source>
</evidence>